<feature type="transmembrane region" description="Helical" evidence="17">
    <location>
        <begin position="149"/>
        <end position="169"/>
    </location>
</feature>
<evidence type="ECO:0000256" key="14">
    <source>
        <dbReference type="ARBA" id="ARBA00074554"/>
    </source>
</evidence>
<dbReference type="InterPro" id="IPR018113">
    <property type="entry name" value="PTrfase_EIIB_Cys"/>
</dbReference>
<dbReference type="FunFam" id="3.30.1360.60:FF:000001">
    <property type="entry name" value="PTS system glucose-specific IIBC component PtsG"/>
    <property type="match status" value="1"/>
</dbReference>
<dbReference type="Pfam" id="PF00358">
    <property type="entry name" value="PTS_EIIA_1"/>
    <property type="match status" value="1"/>
</dbReference>
<dbReference type="GO" id="GO:0005886">
    <property type="term" value="C:plasma membrane"/>
    <property type="evidence" value="ECO:0007669"/>
    <property type="project" value="UniProtKB-SubCell"/>
</dbReference>
<feature type="domain" description="PTS EIIA type-1" evidence="18">
    <location>
        <begin position="524"/>
        <end position="628"/>
    </location>
</feature>
<dbReference type="SUPFAM" id="SSF51261">
    <property type="entry name" value="Duplicated hybrid motif"/>
    <property type="match status" value="1"/>
</dbReference>
<dbReference type="AlphaFoldDB" id="A0A0R1RP24"/>
<feature type="transmembrane region" description="Helical" evidence="17">
    <location>
        <begin position="108"/>
        <end position="129"/>
    </location>
</feature>
<evidence type="ECO:0000256" key="16">
    <source>
        <dbReference type="PROSITE-ProRule" id="PRU00421"/>
    </source>
</evidence>
<evidence type="ECO:0000313" key="22">
    <source>
        <dbReference type="Proteomes" id="UP000051697"/>
    </source>
</evidence>
<name>A0A0R1RP24_9LACO</name>
<comment type="subcellular location">
    <subcellularLocation>
        <location evidence="1">Cell membrane</location>
        <topology evidence="1">Multi-pass membrane protein</topology>
    </subcellularLocation>
</comment>
<feature type="transmembrane region" description="Helical" evidence="17">
    <location>
        <begin position="293"/>
        <end position="319"/>
    </location>
</feature>
<keyword evidence="7 17" id="KW-0812">Transmembrane</keyword>
<reference evidence="21 22" key="1">
    <citation type="journal article" date="2015" name="Genome Announc.">
        <title>Expanding the biotechnology potential of lactobacilli through comparative genomics of 213 strains and associated genera.</title>
        <authorList>
            <person name="Sun Z."/>
            <person name="Harris H.M."/>
            <person name="McCann A."/>
            <person name="Guo C."/>
            <person name="Argimon S."/>
            <person name="Zhang W."/>
            <person name="Yang X."/>
            <person name="Jeffery I.B."/>
            <person name="Cooney J.C."/>
            <person name="Kagawa T.F."/>
            <person name="Liu W."/>
            <person name="Song Y."/>
            <person name="Salvetti E."/>
            <person name="Wrobel A."/>
            <person name="Rasinkangas P."/>
            <person name="Parkhill J."/>
            <person name="Rea M.C."/>
            <person name="O'Sullivan O."/>
            <person name="Ritari J."/>
            <person name="Douillard F.P."/>
            <person name="Paul Ross R."/>
            <person name="Yang R."/>
            <person name="Briner A.E."/>
            <person name="Felis G.E."/>
            <person name="de Vos W.M."/>
            <person name="Barrangou R."/>
            <person name="Klaenhammer T.R."/>
            <person name="Caufield P.W."/>
            <person name="Cui Y."/>
            <person name="Zhang H."/>
            <person name="O'Toole P.W."/>
        </authorList>
    </citation>
    <scope>NUCLEOTIDE SEQUENCE [LARGE SCALE GENOMIC DNA]</scope>
    <source>
        <strain evidence="21 22">DSM 15707</strain>
    </source>
</reference>
<keyword evidence="3" id="KW-1003">Cell membrane</keyword>
<gene>
    <name evidence="21" type="ORF">FC70_GL000775</name>
</gene>
<keyword evidence="8" id="KW-0418">Kinase</keyword>
<evidence type="ECO:0000256" key="12">
    <source>
        <dbReference type="ARBA" id="ARBA00045139"/>
    </source>
</evidence>
<keyword evidence="22" id="KW-1185">Reference proteome</keyword>
<sequence length="655" mass="70050">MKTYLQKMGRSLMLPVAVLPAAALLIGIAMWLPQNWLFAKFLSAGSNAILGSLPILFAIGLALGMSKGNDGAAALAGLVGYLIPTKVLTPESVATLTGMKVAQVDPAYANVGSNVFIGILAGLIAAALYDRFFETKLPMALSFFSGKRLVPIVTAAVMLVITAILMVIWPPIYEGLVAFGKFIVGLGATGAGLYGFFNRLLIPTGLHQALNSVFWFDTAGINDIGKFWANKGPKGITGMYQAGFFPVMMFGLPAGALAMYRNAREDRKKQVGGLLMAGAFASFFTGVTEPLEFSFMFIAWPLYLLHAVLTGLSLAFAAFMHWTAGFAFSAGLVDYSLSFHMSIANQPYMLLLQGIVMAIIYYFTFDFAIKKFNLMTPGREPDVDEVIDEVATNDSDDKYMIQAKKIYAAIGGKNNIKIIDNCTTRLRLQLNDSSKVNQAAAKASGAAGVNILDDTNVQIIVGTEVQFVADALKQLFAEGAEIGEVSEATNTVTAKNNLNVTSGIVDKFYSVANGKFMNIEAVDDATFAQKLLGDGYAVTPTDGQIVSPVDGEIMSVFPTKHAIGIKTDAGLEILVHIGINTVELKGEPFEVVVEAGQKVVHGELLANVDLAAITEAGKVTTTMVIITNMADVAYMKISAKETVANDEQVAEIMTK</sequence>
<evidence type="ECO:0000259" key="19">
    <source>
        <dbReference type="PROSITE" id="PS51098"/>
    </source>
</evidence>
<dbReference type="Pfam" id="PF00367">
    <property type="entry name" value="PTS_EIIB"/>
    <property type="match status" value="1"/>
</dbReference>
<evidence type="ECO:0000256" key="5">
    <source>
        <dbReference type="ARBA" id="ARBA00022679"/>
    </source>
</evidence>
<dbReference type="STRING" id="1423778.FC70_GL000775"/>
<keyword evidence="9 17" id="KW-1133">Transmembrane helix</keyword>
<dbReference type="CDD" id="cd00212">
    <property type="entry name" value="PTS_IIB_glc"/>
    <property type="match status" value="1"/>
</dbReference>
<keyword evidence="10 17" id="KW-0472">Membrane</keyword>
<feature type="domain" description="PTS EIIB type-1" evidence="19">
    <location>
        <begin position="400"/>
        <end position="482"/>
    </location>
</feature>
<feature type="transmembrane region" description="Helical" evidence="17">
    <location>
        <begin position="240"/>
        <end position="259"/>
    </location>
</feature>
<dbReference type="OrthoDB" id="9764327at2"/>
<dbReference type="InterPro" id="IPR001996">
    <property type="entry name" value="PTS_IIB_1"/>
</dbReference>
<dbReference type="NCBIfam" id="TIGR00830">
    <property type="entry name" value="PTBA"/>
    <property type="match status" value="1"/>
</dbReference>
<dbReference type="GO" id="GO:0015764">
    <property type="term" value="P:N-acetylglucosamine transport"/>
    <property type="evidence" value="ECO:0007669"/>
    <property type="project" value="TreeGrafter"/>
</dbReference>
<evidence type="ECO:0000256" key="17">
    <source>
        <dbReference type="SAM" id="Phobius"/>
    </source>
</evidence>
<evidence type="ECO:0000259" key="20">
    <source>
        <dbReference type="PROSITE" id="PS51103"/>
    </source>
</evidence>
<evidence type="ECO:0000256" key="10">
    <source>
        <dbReference type="ARBA" id="ARBA00023136"/>
    </source>
</evidence>
<evidence type="ECO:0000256" key="8">
    <source>
        <dbReference type="ARBA" id="ARBA00022777"/>
    </source>
</evidence>
<dbReference type="Gene3D" id="2.70.70.10">
    <property type="entry name" value="Glucose Permease (Domain IIA)"/>
    <property type="match status" value="1"/>
</dbReference>
<dbReference type="InterPro" id="IPR001127">
    <property type="entry name" value="PTS_EIIA_1_perm"/>
</dbReference>
<dbReference type="Gene3D" id="3.30.1360.60">
    <property type="entry name" value="Glucose permease domain IIB"/>
    <property type="match status" value="1"/>
</dbReference>
<keyword evidence="4" id="KW-0762">Sugar transport</keyword>
<dbReference type="PATRIC" id="fig|1423778.4.peg.807"/>
<dbReference type="NCBIfam" id="TIGR01998">
    <property type="entry name" value="PTS-II-BC-nag"/>
    <property type="match status" value="1"/>
</dbReference>
<dbReference type="KEGG" id="lol:LACOL_0524"/>
<dbReference type="EC" id="2.7.1.211" evidence="11"/>
<feature type="transmembrane region" description="Helical" evidence="17">
    <location>
        <begin position="44"/>
        <end position="64"/>
    </location>
</feature>
<accession>A0A0R1RP24</accession>
<feature type="transmembrane region" description="Helical" evidence="17">
    <location>
        <begin position="175"/>
        <end position="197"/>
    </location>
</feature>
<evidence type="ECO:0000256" key="1">
    <source>
        <dbReference type="ARBA" id="ARBA00004651"/>
    </source>
</evidence>
<dbReference type="InterPro" id="IPR010974">
    <property type="entry name" value="PTS_IIBC_nag"/>
</dbReference>
<evidence type="ECO:0000256" key="7">
    <source>
        <dbReference type="ARBA" id="ARBA00022692"/>
    </source>
</evidence>
<evidence type="ECO:0000256" key="13">
    <source>
        <dbReference type="ARBA" id="ARBA00048931"/>
    </source>
</evidence>
<dbReference type="GO" id="GO:0019866">
    <property type="term" value="C:organelle inner membrane"/>
    <property type="evidence" value="ECO:0007669"/>
    <property type="project" value="InterPro"/>
</dbReference>
<dbReference type="PANTHER" id="PTHR30009">
    <property type="entry name" value="CYTOCHROME C-TYPE SYNTHESIS PROTEIN AND PTS TRANSMEMBRANE COMPONENT"/>
    <property type="match status" value="1"/>
</dbReference>
<evidence type="ECO:0000256" key="4">
    <source>
        <dbReference type="ARBA" id="ARBA00022597"/>
    </source>
</evidence>
<evidence type="ECO:0000313" key="21">
    <source>
        <dbReference type="EMBL" id="KRL55179.1"/>
    </source>
</evidence>
<dbReference type="EMBL" id="AZFE01000031">
    <property type="protein sequence ID" value="KRL55179.1"/>
    <property type="molecule type" value="Genomic_DNA"/>
</dbReference>
<dbReference type="InterPro" id="IPR013013">
    <property type="entry name" value="PTS_EIIC_1"/>
</dbReference>
<dbReference type="PROSITE" id="PS51093">
    <property type="entry name" value="PTS_EIIA_TYPE_1"/>
    <property type="match status" value="1"/>
</dbReference>
<dbReference type="PROSITE" id="PS01035">
    <property type="entry name" value="PTS_EIIB_TYPE_1_CYS"/>
    <property type="match status" value="1"/>
</dbReference>
<dbReference type="InterPro" id="IPR011055">
    <property type="entry name" value="Dup_hybrid_motif"/>
</dbReference>
<comment type="function">
    <text evidence="12">The phosphoenolpyruvate-dependent sugar phosphotransferase system (sugar PTS), a major carbohydrate active transport system, catalyzes the phosphorylation of incoming sugar substrates concomitantly with their translocation across the cell membrane. This system is involved in sucrose transport.</text>
</comment>
<dbReference type="FunFam" id="2.70.70.10:FF:000001">
    <property type="entry name" value="PTS system glucose-specific IIA component"/>
    <property type="match status" value="1"/>
</dbReference>
<feature type="active site" description="Phosphocysteine intermediate; for EIIB activity" evidence="16">
    <location>
        <position position="422"/>
    </location>
</feature>
<feature type="transmembrane region" description="Helical" evidence="17">
    <location>
        <begin position="271"/>
        <end position="287"/>
    </location>
</feature>
<feature type="domain" description="PTS EIIC type-1" evidence="20">
    <location>
        <begin position="1"/>
        <end position="381"/>
    </location>
</feature>
<feature type="transmembrane region" description="Helical" evidence="17">
    <location>
        <begin position="350"/>
        <end position="369"/>
    </location>
</feature>
<dbReference type="Pfam" id="PF02378">
    <property type="entry name" value="PTS_EIIC"/>
    <property type="match status" value="1"/>
</dbReference>
<comment type="caution">
    <text evidence="21">The sequence shown here is derived from an EMBL/GenBank/DDBJ whole genome shotgun (WGS) entry which is preliminary data.</text>
</comment>
<dbReference type="GO" id="GO:0009401">
    <property type="term" value="P:phosphoenolpyruvate-dependent sugar phosphotransferase system"/>
    <property type="evidence" value="ECO:0007669"/>
    <property type="project" value="UniProtKB-KW"/>
</dbReference>
<organism evidence="21 22">
    <name type="scientific">Paucilactobacillus oligofermentans DSM 15707 = LMG 22743</name>
    <dbReference type="NCBI Taxonomy" id="1423778"/>
    <lineage>
        <taxon>Bacteria</taxon>
        <taxon>Bacillati</taxon>
        <taxon>Bacillota</taxon>
        <taxon>Bacilli</taxon>
        <taxon>Lactobacillales</taxon>
        <taxon>Lactobacillaceae</taxon>
        <taxon>Paucilactobacillus</taxon>
    </lineage>
</organism>
<keyword evidence="5" id="KW-0808">Transferase</keyword>
<dbReference type="NCBIfam" id="TIGR00826">
    <property type="entry name" value="EIIB_glc"/>
    <property type="match status" value="1"/>
</dbReference>
<dbReference type="GO" id="GO:0008982">
    <property type="term" value="F:protein-N(PI)-phosphohistidine-sugar phosphotransferase activity"/>
    <property type="evidence" value="ECO:0007669"/>
    <property type="project" value="InterPro"/>
</dbReference>
<keyword evidence="6" id="KW-0598">Phosphotransferase system</keyword>
<dbReference type="InterPro" id="IPR050429">
    <property type="entry name" value="PTS_Glucose_EIICBA"/>
</dbReference>
<dbReference type="PANTHER" id="PTHR30009:SF4">
    <property type="entry name" value="PTS SYSTEM N-ACETYLGLUCOSAMINE-SPECIFIC EIICBA COMPONENT"/>
    <property type="match status" value="1"/>
</dbReference>
<dbReference type="GO" id="GO:0090563">
    <property type="term" value="F:protein-phosphocysteine-sugar phosphotransferase activity"/>
    <property type="evidence" value="ECO:0007669"/>
    <property type="project" value="TreeGrafter"/>
</dbReference>
<dbReference type="SUPFAM" id="SSF55604">
    <property type="entry name" value="Glucose permease domain IIB"/>
    <property type="match status" value="1"/>
</dbReference>
<evidence type="ECO:0000256" key="3">
    <source>
        <dbReference type="ARBA" id="ARBA00022475"/>
    </source>
</evidence>
<evidence type="ECO:0000256" key="6">
    <source>
        <dbReference type="ARBA" id="ARBA00022683"/>
    </source>
</evidence>
<proteinExistence type="predicted"/>
<dbReference type="InterPro" id="IPR003352">
    <property type="entry name" value="PTS_EIIC"/>
</dbReference>
<evidence type="ECO:0000256" key="15">
    <source>
        <dbReference type="ARBA" id="ARBA00081008"/>
    </source>
</evidence>
<dbReference type="PROSITE" id="PS51103">
    <property type="entry name" value="PTS_EIIC_TYPE_1"/>
    <property type="match status" value="1"/>
</dbReference>
<dbReference type="PROSITE" id="PS51098">
    <property type="entry name" value="PTS_EIIB_TYPE_1"/>
    <property type="match status" value="1"/>
</dbReference>
<dbReference type="GO" id="GO:0016301">
    <property type="term" value="F:kinase activity"/>
    <property type="evidence" value="ECO:0007669"/>
    <property type="project" value="UniProtKB-KW"/>
</dbReference>
<evidence type="ECO:0000256" key="9">
    <source>
        <dbReference type="ARBA" id="ARBA00022989"/>
    </source>
</evidence>
<dbReference type="RefSeq" id="WP_057889739.1">
    <property type="nucleotide sequence ID" value="NZ_AZFE01000031.1"/>
</dbReference>
<protein>
    <recommendedName>
        <fullName evidence="14">PTS system sucrose-specific EIIBCA component</fullName>
        <ecNumber evidence="11">2.7.1.211</ecNumber>
    </recommendedName>
    <alternativeName>
        <fullName evidence="15">EIIBCA-Scr</fullName>
    </alternativeName>
</protein>
<feature type="transmembrane region" description="Helical" evidence="17">
    <location>
        <begin position="12"/>
        <end position="32"/>
    </location>
</feature>
<dbReference type="PROSITE" id="PS00371">
    <property type="entry name" value="PTS_EIIA_TYPE_1_HIS"/>
    <property type="match status" value="1"/>
</dbReference>
<evidence type="ECO:0000256" key="11">
    <source>
        <dbReference type="ARBA" id="ARBA00044053"/>
    </source>
</evidence>
<evidence type="ECO:0000259" key="18">
    <source>
        <dbReference type="PROSITE" id="PS51093"/>
    </source>
</evidence>
<evidence type="ECO:0000256" key="2">
    <source>
        <dbReference type="ARBA" id="ARBA00022448"/>
    </source>
</evidence>
<keyword evidence="2" id="KW-0813">Transport</keyword>
<dbReference type="GO" id="GO:0015572">
    <property type="term" value="F:N-acetylglucosamine transmembrane transporter activity"/>
    <property type="evidence" value="ECO:0007669"/>
    <property type="project" value="InterPro"/>
</dbReference>
<dbReference type="InterPro" id="IPR036878">
    <property type="entry name" value="Glu_permease_IIB"/>
</dbReference>
<dbReference type="Proteomes" id="UP000051697">
    <property type="component" value="Unassembled WGS sequence"/>
</dbReference>
<comment type="catalytic activity">
    <reaction evidence="13">
        <text>N(pros)-phospho-L-histidyl-[protein](out) + sucrose = sucrose 6(G)-phosphate(in) + L-histidyl-[protein]</text>
        <dbReference type="Rhea" id="RHEA:49236"/>
        <dbReference type="Rhea" id="RHEA-COMP:9745"/>
        <dbReference type="Rhea" id="RHEA-COMP:9746"/>
        <dbReference type="ChEBI" id="CHEBI:17992"/>
        <dbReference type="ChEBI" id="CHEBI:29979"/>
        <dbReference type="ChEBI" id="CHEBI:64837"/>
        <dbReference type="ChEBI" id="CHEBI:91002"/>
        <dbReference type="EC" id="2.7.1.211"/>
    </reaction>
</comment>